<dbReference type="Proteomes" id="UP000007431">
    <property type="component" value="Unassembled WGS sequence"/>
</dbReference>
<dbReference type="AlphaFoldDB" id="D8Q7V7"/>
<dbReference type="EMBL" id="GL377307">
    <property type="protein sequence ID" value="EFI96493.1"/>
    <property type="molecule type" value="Genomic_DNA"/>
</dbReference>
<evidence type="ECO:0000313" key="2">
    <source>
        <dbReference type="EMBL" id="EFI96493.1"/>
    </source>
</evidence>
<accession>D8Q7V7</accession>
<proteinExistence type="predicted"/>
<dbReference type="KEGG" id="scm:SCHCO_02504397"/>
<feature type="region of interest" description="Disordered" evidence="1">
    <location>
        <begin position="1"/>
        <end position="30"/>
    </location>
</feature>
<gene>
    <name evidence="2" type="ORF">SCHCODRAFT_109886</name>
</gene>
<evidence type="ECO:0000256" key="1">
    <source>
        <dbReference type="SAM" id="MobiDB-lite"/>
    </source>
</evidence>
<organism evidence="3">
    <name type="scientific">Schizophyllum commune (strain H4-8 / FGSC 9210)</name>
    <name type="common">Split gill fungus</name>
    <dbReference type="NCBI Taxonomy" id="578458"/>
    <lineage>
        <taxon>Eukaryota</taxon>
        <taxon>Fungi</taxon>
        <taxon>Dikarya</taxon>
        <taxon>Basidiomycota</taxon>
        <taxon>Agaricomycotina</taxon>
        <taxon>Agaricomycetes</taxon>
        <taxon>Agaricomycetidae</taxon>
        <taxon>Agaricales</taxon>
        <taxon>Schizophyllaceae</taxon>
        <taxon>Schizophyllum</taxon>
    </lineage>
</organism>
<dbReference type="InParanoid" id="D8Q7V7"/>
<dbReference type="HOGENOM" id="CLU_1807321_0_0_1"/>
<reference evidence="2 3" key="1">
    <citation type="journal article" date="2010" name="Nat. Biotechnol.">
        <title>Genome sequence of the model mushroom Schizophyllum commune.</title>
        <authorList>
            <person name="Ohm R.A."/>
            <person name="de Jong J.F."/>
            <person name="Lugones L.G."/>
            <person name="Aerts A."/>
            <person name="Kothe E."/>
            <person name="Stajich J.E."/>
            <person name="de Vries R.P."/>
            <person name="Record E."/>
            <person name="Levasseur A."/>
            <person name="Baker S.E."/>
            <person name="Bartholomew K.A."/>
            <person name="Coutinho P.M."/>
            <person name="Erdmann S."/>
            <person name="Fowler T.J."/>
            <person name="Gathman A.C."/>
            <person name="Lombard V."/>
            <person name="Henrissat B."/>
            <person name="Knabe N."/>
            <person name="Kuees U."/>
            <person name="Lilly W.W."/>
            <person name="Lindquist E."/>
            <person name="Lucas S."/>
            <person name="Magnuson J.K."/>
            <person name="Piumi F."/>
            <person name="Raudaskoski M."/>
            <person name="Salamov A."/>
            <person name="Schmutz J."/>
            <person name="Schwarze F.W.M.R."/>
            <person name="vanKuyk P.A."/>
            <person name="Horton J.S."/>
            <person name="Grigoriev I.V."/>
            <person name="Woesten H.A.B."/>
        </authorList>
    </citation>
    <scope>NUCLEOTIDE SEQUENCE [LARGE SCALE GENOMIC DNA]</scope>
    <source>
        <strain evidence="3">H4-8 / FGSC 9210</strain>
    </source>
</reference>
<name>D8Q7V7_SCHCM</name>
<evidence type="ECO:0000313" key="3">
    <source>
        <dbReference type="Proteomes" id="UP000007431"/>
    </source>
</evidence>
<dbReference type="VEuPathDB" id="FungiDB:SCHCODRAFT_02504397"/>
<feature type="compositionally biased region" description="Polar residues" evidence="1">
    <location>
        <begin position="11"/>
        <end position="20"/>
    </location>
</feature>
<protein>
    <submittedName>
        <fullName evidence="2">Uncharacterized protein</fullName>
    </submittedName>
</protein>
<dbReference type="GeneID" id="9587597"/>
<dbReference type="RefSeq" id="XP_003031396.1">
    <property type="nucleotide sequence ID" value="XM_003031350.1"/>
</dbReference>
<keyword evidence="3" id="KW-1185">Reference proteome</keyword>
<feature type="region of interest" description="Disordered" evidence="1">
    <location>
        <begin position="72"/>
        <end position="100"/>
    </location>
</feature>
<feature type="non-terminal residue" evidence="2">
    <location>
        <position position="143"/>
    </location>
</feature>
<sequence>MQPTLDPLPNQPTRFSQPSSVEEPGPHYLKKRAPHQEGWCRCLHRSVDAPTPAMSMPPLQCRYLDRSTGAWDEDPLTFSARRPVGRPSSHESSSSGARPLMTAYSRPSTVLLPLPLCRYAVVRGGSAAVRGAPGAVICSHILP</sequence>